<protein>
    <recommendedName>
        <fullName evidence="4">Histidine kinase</fullName>
    </recommendedName>
</protein>
<keyword evidence="1" id="KW-0812">Transmembrane</keyword>
<name>A0A2S1R2L0_9FLAO</name>
<dbReference type="OrthoDB" id="1440778at2"/>
<feature type="transmembrane region" description="Helical" evidence="1">
    <location>
        <begin position="110"/>
        <end position="132"/>
    </location>
</feature>
<keyword evidence="1" id="KW-0472">Membrane</keyword>
<dbReference type="Proteomes" id="UP000244929">
    <property type="component" value="Chromosome"/>
</dbReference>
<evidence type="ECO:0000313" key="3">
    <source>
        <dbReference type="Proteomes" id="UP000244929"/>
    </source>
</evidence>
<gene>
    <name evidence="2" type="ORF">HYN59_00945</name>
</gene>
<feature type="transmembrane region" description="Helical" evidence="1">
    <location>
        <begin position="80"/>
        <end position="98"/>
    </location>
</feature>
<feature type="transmembrane region" description="Helical" evidence="1">
    <location>
        <begin position="144"/>
        <end position="163"/>
    </location>
</feature>
<reference evidence="2 3" key="1">
    <citation type="submission" date="2018-04" db="EMBL/GenBank/DDBJ databases">
        <title>Genome sequencing of Flavobacterium sp. HYN0059.</title>
        <authorList>
            <person name="Yi H."/>
            <person name="Baek C."/>
        </authorList>
    </citation>
    <scope>NUCLEOTIDE SEQUENCE [LARGE SCALE GENOMIC DNA]</scope>
    <source>
        <strain evidence="2 3">HYN0059</strain>
    </source>
</reference>
<proteinExistence type="predicted"/>
<dbReference type="AlphaFoldDB" id="A0A2S1R2L0"/>
<dbReference type="EMBL" id="CP029186">
    <property type="protein sequence ID" value="AWH86884.1"/>
    <property type="molecule type" value="Genomic_DNA"/>
</dbReference>
<organism evidence="2 3">
    <name type="scientific">Flavobacterium album</name>
    <dbReference type="NCBI Taxonomy" id="2175091"/>
    <lineage>
        <taxon>Bacteria</taxon>
        <taxon>Pseudomonadati</taxon>
        <taxon>Bacteroidota</taxon>
        <taxon>Flavobacteriia</taxon>
        <taxon>Flavobacteriales</taxon>
        <taxon>Flavobacteriaceae</taxon>
        <taxon>Flavobacterium</taxon>
    </lineage>
</organism>
<evidence type="ECO:0000313" key="2">
    <source>
        <dbReference type="EMBL" id="AWH86884.1"/>
    </source>
</evidence>
<accession>A0A2S1R2L0</accession>
<dbReference type="KEGG" id="falb:HYN59_00945"/>
<evidence type="ECO:0000256" key="1">
    <source>
        <dbReference type="SAM" id="Phobius"/>
    </source>
</evidence>
<evidence type="ECO:0008006" key="4">
    <source>
        <dbReference type="Google" id="ProtNLM"/>
    </source>
</evidence>
<sequence>MLCLDLSARILGKLGNNFIILLIYSLIDLGFFLYLYNKLLLKKYNRIFLIIGIIGMAYIIGEIFYFFILNKLDAKQFQPYSKVVDNFIVVLMALAFYLERISSFKESHWNNFVLNTVLLVFFTITLIVFLPFNFLVNEKTGLKFYFFHINIVMIIALYMYLTYSVWKNGRLKKPTLQRKTTI</sequence>
<keyword evidence="3" id="KW-1185">Reference proteome</keyword>
<feature type="transmembrane region" description="Helical" evidence="1">
    <location>
        <begin position="47"/>
        <end position="68"/>
    </location>
</feature>
<keyword evidence="1" id="KW-1133">Transmembrane helix</keyword>
<feature type="transmembrane region" description="Helical" evidence="1">
    <location>
        <begin position="14"/>
        <end position="35"/>
    </location>
</feature>